<accession>A0A4R7AWX1</accession>
<protein>
    <submittedName>
        <fullName evidence="2">Uncharacterized protein (TIGR00369 family)</fullName>
    </submittedName>
</protein>
<evidence type="ECO:0000313" key="3">
    <source>
        <dbReference type="Proteomes" id="UP000295611"/>
    </source>
</evidence>
<sequence length="150" mass="16955">MSDFTERFNRLRDEKNYRAIIDAIPYARLMGVEFGEEGEEGALLFTLPFAERNVGNTTLPALHGGLIGGFMENAALIHLMWNRESLEIPKIVDFSLDYLRPGRPQTLFARCEITKQGKRVAHVLIEAWQDSPEKPVAVARAHFLLATNTN</sequence>
<dbReference type="Pfam" id="PF03061">
    <property type="entry name" value="4HBT"/>
    <property type="match status" value="1"/>
</dbReference>
<evidence type="ECO:0000259" key="1">
    <source>
        <dbReference type="Pfam" id="PF03061"/>
    </source>
</evidence>
<dbReference type="CDD" id="cd03443">
    <property type="entry name" value="PaaI_thioesterase"/>
    <property type="match status" value="1"/>
</dbReference>
<dbReference type="Gene3D" id="3.10.129.10">
    <property type="entry name" value="Hotdog Thioesterase"/>
    <property type="match status" value="1"/>
</dbReference>
<dbReference type="RefSeq" id="WP_133683841.1">
    <property type="nucleotide sequence ID" value="NZ_SNZP01000018.1"/>
</dbReference>
<comment type="caution">
    <text evidence="2">The sequence shown here is derived from an EMBL/GenBank/DDBJ whole genome shotgun (WGS) entry which is preliminary data.</text>
</comment>
<feature type="domain" description="Thioesterase" evidence="1">
    <location>
        <begin position="62"/>
        <end position="134"/>
    </location>
</feature>
<dbReference type="AlphaFoldDB" id="A0A4R7AWX1"/>
<name>A0A4R7AWX1_9NEIS</name>
<dbReference type="InterPro" id="IPR029069">
    <property type="entry name" value="HotDog_dom_sf"/>
</dbReference>
<organism evidence="2 3">
    <name type="scientific">Paludibacterium purpuratum</name>
    <dbReference type="NCBI Taxonomy" id="1144873"/>
    <lineage>
        <taxon>Bacteria</taxon>
        <taxon>Pseudomonadati</taxon>
        <taxon>Pseudomonadota</taxon>
        <taxon>Betaproteobacteria</taxon>
        <taxon>Neisseriales</taxon>
        <taxon>Chromobacteriaceae</taxon>
        <taxon>Paludibacterium</taxon>
    </lineage>
</organism>
<dbReference type="SUPFAM" id="SSF54637">
    <property type="entry name" value="Thioesterase/thiol ester dehydrase-isomerase"/>
    <property type="match status" value="1"/>
</dbReference>
<dbReference type="InterPro" id="IPR006683">
    <property type="entry name" value="Thioestr_dom"/>
</dbReference>
<dbReference type="EMBL" id="SNZP01000018">
    <property type="protein sequence ID" value="TDR71646.1"/>
    <property type="molecule type" value="Genomic_DNA"/>
</dbReference>
<evidence type="ECO:0000313" key="2">
    <source>
        <dbReference type="EMBL" id="TDR71646.1"/>
    </source>
</evidence>
<dbReference type="GO" id="GO:0016790">
    <property type="term" value="F:thiolester hydrolase activity"/>
    <property type="evidence" value="ECO:0007669"/>
    <property type="project" value="UniProtKB-ARBA"/>
</dbReference>
<gene>
    <name evidence="2" type="ORF">DFP86_11858</name>
</gene>
<dbReference type="OrthoDB" id="9813158at2"/>
<keyword evidence="3" id="KW-1185">Reference proteome</keyword>
<dbReference type="Proteomes" id="UP000295611">
    <property type="component" value="Unassembled WGS sequence"/>
</dbReference>
<reference evidence="2 3" key="1">
    <citation type="submission" date="2019-03" db="EMBL/GenBank/DDBJ databases">
        <title>Genomic Encyclopedia of Type Strains, Phase III (KMG-III): the genomes of soil and plant-associated and newly described type strains.</title>
        <authorList>
            <person name="Whitman W."/>
        </authorList>
    </citation>
    <scope>NUCLEOTIDE SEQUENCE [LARGE SCALE GENOMIC DNA]</scope>
    <source>
        <strain evidence="2 3">CECT 8976</strain>
    </source>
</reference>
<proteinExistence type="predicted"/>